<evidence type="ECO:0000256" key="1">
    <source>
        <dbReference type="ARBA" id="ARBA00001927"/>
    </source>
</evidence>
<evidence type="ECO:0000256" key="4">
    <source>
        <dbReference type="SAM" id="MobiDB-lite"/>
    </source>
</evidence>
<keyword evidence="7" id="KW-1185">Reference proteome</keyword>
<organism evidence="6 7">
    <name type="scientific">Thiohalocapsa halophila</name>
    <dbReference type="NCBI Taxonomy" id="69359"/>
    <lineage>
        <taxon>Bacteria</taxon>
        <taxon>Pseudomonadati</taxon>
        <taxon>Pseudomonadota</taxon>
        <taxon>Gammaproteobacteria</taxon>
        <taxon>Chromatiales</taxon>
        <taxon>Chromatiaceae</taxon>
        <taxon>Thiohalocapsa</taxon>
    </lineage>
</organism>
<keyword evidence="3" id="KW-0408">Iron</keyword>
<dbReference type="Pfam" id="PF01058">
    <property type="entry name" value="Oxidored_q6"/>
    <property type="match status" value="1"/>
</dbReference>
<dbReference type="EMBL" id="NRRV01000072">
    <property type="protein sequence ID" value="MBK1633201.1"/>
    <property type="molecule type" value="Genomic_DNA"/>
</dbReference>
<gene>
    <name evidence="6" type="ORF">CKO31_21090</name>
</gene>
<dbReference type="InterPro" id="IPR037024">
    <property type="entry name" value="NiFe_Hase_small_N_sf"/>
</dbReference>
<keyword evidence="3" id="KW-0479">Metal-binding</keyword>
<comment type="cofactor">
    <cofactor evidence="1">
        <name>[3Fe-4S] cluster</name>
        <dbReference type="ChEBI" id="CHEBI:21137"/>
    </cofactor>
</comment>
<evidence type="ECO:0000259" key="5">
    <source>
        <dbReference type="Pfam" id="PF01058"/>
    </source>
</evidence>
<dbReference type="InterPro" id="IPR006137">
    <property type="entry name" value="NADH_UbQ_OxRdtase-like_20kDa"/>
</dbReference>
<evidence type="ECO:0000256" key="2">
    <source>
        <dbReference type="ARBA" id="ARBA00023002"/>
    </source>
</evidence>
<dbReference type="PANTHER" id="PTHR42845">
    <property type="entry name" value="COENZYME F420-REDUCING HYDROGENASE, GAMMA SUBUNIT"/>
    <property type="match status" value="1"/>
</dbReference>
<evidence type="ECO:0000313" key="6">
    <source>
        <dbReference type="EMBL" id="MBK1633201.1"/>
    </source>
</evidence>
<dbReference type="Proteomes" id="UP000748752">
    <property type="component" value="Unassembled WGS sequence"/>
</dbReference>
<comment type="caution">
    <text evidence="6">The sequence shown here is derived from an EMBL/GenBank/DDBJ whole genome shotgun (WGS) entry which is preliminary data.</text>
</comment>
<name>A0ABS1CMN9_9GAMM</name>
<evidence type="ECO:0000313" key="7">
    <source>
        <dbReference type="Proteomes" id="UP000748752"/>
    </source>
</evidence>
<keyword evidence="3" id="KW-0003">3Fe-4S</keyword>
<reference evidence="6 7" key="1">
    <citation type="journal article" date="2020" name="Microorganisms">
        <title>Osmotic Adaptation and Compatible Solute Biosynthesis of Phototrophic Bacteria as Revealed from Genome Analyses.</title>
        <authorList>
            <person name="Imhoff J.F."/>
            <person name="Rahn T."/>
            <person name="Kunzel S."/>
            <person name="Keller A."/>
            <person name="Neulinger S.C."/>
        </authorList>
    </citation>
    <scope>NUCLEOTIDE SEQUENCE [LARGE SCALE GENOMIC DNA]</scope>
    <source>
        <strain evidence="6 7">DSM 6210</strain>
    </source>
</reference>
<dbReference type="RefSeq" id="WP_200241270.1">
    <property type="nucleotide sequence ID" value="NZ_NRRV01000072.1"/>
</dbReference>
<dbReference type="Gene3D" id="3.40.50.700">
    <property type="entry name" value="NADH:ubiquinone oxidoreductase-like, 20kDa subunit"/>
    <property type="match status" value="1"/>
</dbReference>
<evidence type="ECO:0000256" key="3">
    <source>
        <dbReference type="ARBA" id="ARBA00023291"/>
    </source>
</evidence>
<dbReference type="SUPFAM" id="SSF56770">
    <property type="entry name" value="HydA/Nqo6-like"/>
    <property type="match status" value="1"/>
</dbReference>
<dbReference type="PANTHER" id="PTHR42845:SF2">
    <property type="entry name" value="F420-NON-REDUCING HYDROGENASE VHU SUBUNIT G"/>
    <property type="match status" value="1"/>
</dbReference>
<dbReference type="InterPro" id="IPR051349">
    <property type="entry name" value="Hydrogenase_assoc-protein"/>
</dbReference>
<protein>
    <submittedName>
        <fullName evidence="6">Sulfhydrogenase subunit delta</fullName>
    </submittedName>
</protein>
<sequence length="299" mass="31221">MTTPPKAPLPPADGRRRPRLAVHKLSSCDGCQLALLNAGESLLALAERCDIVHFAEAGVVDAEAEADIALVEGSVSTPEEQARIQAIRSRSRWVVPMGACATAGGPQALRNLADARVWIGSVYPEPQHIQALPTADAVAAHVDVELSLPGCPVSTQQVLDALATLLAGASPFAEQDKVCMECKRRGQVCVLVTRDAPCLGPVTVTGCGALCPGLGRACYGCYGPAESPEVATLAQRFADLGLAPEAVARRFMFQQSGAEPFQQAVQDWRRRAQEGAAATSANAPGHADSAADSAEQGHD</sequence>
<keyword evidence="3" id="KW-0411">Iron-sulfur</keyword>
<feature type="region of interest" description="Disordered" evidence="4">
    <location>
        <begin position="266"/>
        <end position="299"/>
    </location>
</feature>
<proteinExistence type="predicted"/>
<feature type="domain" description="NADH:ubiquinone oxidoreductase-like 20kDa subunit" evidence="5">
    <location>
        <begin position="28"/>
        <end position="164"/>
    </location>
</feature>
<accession>A0ABS1CMN9</accession>
<keyword evidence="2" id="KW-0560">Oxidoreductase</keyword>